<comment type="cofactor">
    <cofactor evidence="8">
        <name>Zn(2+)</name>
        <dbReference type="ChEBI" id="CHEBI:29105"/>
    </cofactor>
    <text evidence="8">Binds 2 Zn(2+) ions.</text>
</comment>
<dbReference type="GO" id="GO:0046872">
    <property type="term" value="F:metal ion binding"/>
    <property type="evidence" value="ECO:0007669"/>
    <property type="project" value="UniProtKB-KW"/>
</dbReference>
<dbReference type="PROSITE" id="PS00123">
    <property type="entry name" value="ALKALINE_PHOSPHATASE"/>
    <property type="match status" value="1"/>
</dbReference>
<reference evidence="10 11" key="1">
    <citation type="submission" date="2017-01" db="EMBL/GenBank/DDBJ databases">
        <title>Draft genome sequence of Bacillus oleronius.</title>
        <authorList>
            <person name="Allam M."/>
        </authorList>
    </citation>
    <scope>NUCLEOTIDE SEQUENCE [LARGE SCALE GENOMIC DNA]</scope>
    <source>
        <strain evidence="10 11">DSM 9356</strain>
    </source>
</reference>
<feature type="binding site" evidence="8">
    <location>
        <position position="142"/>
    </location>
    <ligand>
        <name>Mg(2+)</name>
        <dbReference type="ChEBI" id="CHEBI:18420"/>
    </ligand>
</feature>
<accession>A0A8E2LGJ5</accession>
<evidence type="ECO:0000313" key="10">
    <source>
        <dbReference type="EMBL" id="OOP70027.1"/>
    </source>
</evidence>
<comment type="caution">
    <text evidence="10">The sequence shown here is derived from an EMBL/GenBank/DDBJ whole genome shotgun (WGS) entry which is preliminary data.</text>
</comment>
<evidence type="ECO:0000256" key="7">
    <source>
        <dbReference type="PIRSR" id="PIRSR601952-1"/>
    </source>
</evidence>
<dbReference type="SUPFAM" id="SSF53649">
    <property type="entry name" value="Alkaline phosphatase-like"/>
    <property type="match status" value="1"/>
</dbReference>
<feature type="binding site" evidence="8">
    <location>
        <position position="295"/>
    </location>
    <ligand>
        <name>Zn(2+)</name>
        <dbReference type="ChEBI" id="CHEBI:29105"/>
        <label>2</label>
    </ligand>
</feature>
<feature type="binding site" evidence="8">
    <location>
        <position position="333"/>
    </location>
    <ligand>
        <name>Zn(2+)</name>
        <dbReference type="ChEBI" id="CHEBI:29105"/>
        <label>2</label>
    </ligand>
</feature>
<dbReference type="InterPro" id="IPR001952">
    <property type="entry name" value="Alkaline_phosphatase"/>
</dbReference>
<proteinExistence type="inferred from homology"/>
<feature type="binding site" evidence="8">
    <location>
        <position position="43"/>
    </location>
    <ligand>
        <name>Zn(2+)</name>
        <dbReference type="ChEBI" id="CHEBI:29105"/>
        <label>2</label>
    </ligand>
</feature>
<name>A0A8E2LGJ5_9BACI</name>
<dbReference type="Proteomes" id="UP000189761">
    <property type="component" value="Unassembled WGS sequence"/>
</dbReference>
<dbReference type="PANTHER" id="PTHR11596:SF5">
    <property type="entry name" value="ALKALINE PHOSPHATASE"/>
    <property type="match status" value="1"/>
</dbReference>
<dbReference type="Gene3D" id="1.10.60.40">
    <property type="match status" value="1"/>
</dbReference>
<dbReference type="EMBL" id="MTLA01000020">
    <property type="protein sequence ID" value="OOP70027.1"/>
    <property type="molecule type" value="Genomic_DNA"/>
</dbReference>
<keyword evidence="3 8" id="KW-0479">Metal-binding</keyword>
<feature type="binding site" evidence="8">
    <location>
        <position position="334"/>
    </location>
    <ligand>
        <name>Zn(2+)</name>
        <dbReference type="ChEBI" id="CHEBI:29105"/>
        <label>2</label>
    </ligand>
</feature>
<evidence type="ECO:0000256" key="8">
    <source>
        <dbReference type="PIRSR" id="PIRSR601952-2"/>
    </source>
</evidence>
<dbReference type="PRINTS" id="PR00113">
    <property type="entry name" value="ALKPHPHTASE"/>
</dbReference>
<dbReference type="GO" id="GO:0004035">
    <property type="term" value="F:alkaline phosphatase activity"/>
    <property type="evidence" value="ECO:0007669"/>
    <property type="project" value="TreeGrafter"/>
</dbReference>
<evidence type="ECO:0000256" key="3">
    <source>
        <dbReference type="ARBA" id="ARBA00022723"/>
    </source>
</evidence>
<evidence type="ECO:0000256" key="4">
    <source>
        <dbReference type="ARBA" id="ARBA00022801"/>
    </source>
</evidence>
<feature type="binding site" evidence="8">
    <location>
        <position position="144"/>
    </location>
    <ligand>
        <name>Mg(2+)</name>
        <dbReference type="ChEBI" id="CHEBI:18420"/>
    </ligand>
</feature>
<dbReference type="SMART" id="SM00098">
    <property type="entry name" value="alkPPc"/>
    <property type="match status" value="1"/>
</dbReference>
<evidence type="ECO:0000256" key="5">
    <source>
        <dbReference type="ARBA" id="ARBA00022833"/>
    </source>
</evidence>
<dbReference type="PANTHER" id="PTHR11596">
    <property type="entry name" value="ALKALINE PHOSPHATASE"/>
    <property type="match status" value="1"/>
</dbReference>
<keyword evidence="11" id="KW-1185">Reference proteome</keyword>
<evidence type="ECO:0000313" key="11">
    <source>
        <dbReference type="Proteomes" id="UP000189761"/>
    </source>
</evidence>
<evidence type="ECO:0000256" key="1">
    <source>
        <dbReference type="ARBA" id="ARBA00005984"/>
    </source>
</evidence>
<feature type="binding site" evidence="8">
    <location>
        <position position="43"/>
    </location>
    <ligand>
        <name>Mg(2+)</name>
        <dbReference type="ChEBI" id="CHEBI:18420"/>
    </ligand>
</feature>
<feature type="active site" description="Phosphoserine intermediate" evidence="7">
    <location>
        <position position="83"/>
    </location>
</feature>
<keyword evidence="5 8" id="KW-0862">Zinc</keyword>
<dbReference type="InterPro" id="IPR018299">
    <property type="entry name" value="Alkaline_phosphatase_AS"/>
</dbReference>
<keyword evidence="6 8" id="KW-0460">Magnesium</keyword>
<protein>
    <submittedName>
        <fullName evidence="10">Alkaline phosphatase</fullName>
    </submittedName>
</protein>
<comment type="similarity">
    <text evidence="1 9">Belongs to the alkaline phosphatase family.</text>
</comment>
<sequence>MRWHLMKILLSVLSLLSLLFYSSPFFARASEQTPKKVIFMVMDGTNSDVITLSRWFKGHPLALDSILVGGVQTYSLRSGITDSAAAATAMSTSKKTVEDMIGMIPYMDREIGSIARPTSTILEAAKQKGMATGIVATSPIQHATPAAFSAHSNSRNDYDDIAEQQVYQDMDVVLGGGKMALLPKSTNPSSLPQHLSGIGSTLPLYRKDGENLIQILKKKGYQYIETKKQLNSVSSSKIWGTFATEDIAYEFDRKRLAPQQPSLAQMTKKAINVLSKDPNGFFLFIEGSKIDWAAHKNDPVGMISEVLSFDSAVKAALDFAKRDQNTLLIAVTDHGNSGLTMGNTNTNHSYYKMPVSKFIGPLKKAKFTLAGSISRLKKDQSNLKKIAQDYGLNPLSKQDYKRLKTAKNLEDEMANQLAKRANLGFTTKGHTGEDVFLYAYGPNKPTGLINNTEIPKIIASFLQVESFQKLNKLLFVDAADYYEQKGYLTKIDRSNKENPVFIAKKNNETIKYPANKNIKVFNENVVELDGITICNGNKFWISILEKQKGAGPTPSS</sequence>
<dbReference type="Gene3D" id="3.40.720.10">
    <property type="entry name" value="Alkaline Phosphatase, subunit A"/>
    <property type="match status" value="1"/>
</dbReference>
<dbReference type="AlphaFoldDB" id="A0A8E2LGJ5"/>
<feature type="binding site" evidence="8">
    <location>
        <position position="286"/>
    </location>
    <ligand>
        <name>Mg(2+)</name>
        <dbReference type="ChEBI" id="CHEBI:18420"/>
    </ligand>
</feature>
<keyword evidence="2" id="KW-0597">Phosphoprotein</keyword>
<dbReference type="InterPro" id="IPR017850">
    <property type="entry name" value="Alkaline_phosphatase_core_sf"/>
</dbReference>
<dbReference type="CDD" id="cd16012">
    <property type="entry name" value="ALP"/>
    <property type="match status" value="1"/>
</dbReference>
<evidence type="ECO:0000256" key="9">
    <source>
        <dbReference type="RuleBase" id="RU003946"/>
    </source>
</evidence>
<feature type="binding site" evidence="8">
    <location>
        <position position="430"/>
    </location>
    <ligand>
        <name>Zn(2+)</name>
        <dbReference type="ChEBI" id="CHEBI:29105"/>
        <label>2</label>
    </ligand>
</feature>
<evidence type="ECO:0000256" key="6">
    <source>
        <dbReference type="ARBA" id="ARBA00022842"/>
    </source>
</evidence>
<gene>
    <name evidence="10" type="ORF">BWZ43_01955</name>
</gene>
<evidence type="ECO:0000256" key="2">
    <source>
        <dbReference type="ARBA" id="ARBA00022553"/>
    </source>
</evidence>
<comment type="cofactor">
    <cofactor evidence="8">
        <name>Mg(2+)</name>
        <dbReference type="ChEBI" id="CHEBI:18420"/>
    </cofactor>
    <text evidence="8">Binds 1 Mg(2+) ion.</text>
</comment>
<keyword evidence="4" id="KW-0378">Hydrolase</keyword>
<feature type="binding site" evidence="8">
    <location>
        <position position="291"/>
    </location>
    <ligand>
        <name>Zn(2+)</name>
        <dbReference type="ChEBI" id="CHEBI:29105"/>
        <label>2</label>
    </ligand>
</feature>
<organism evidence="10 11">
    <name type="scientific">Heyndrickxia oleronia</name>
    <dbReference type="NCBI Taxonomy" id="38875"/>
    <lineage>
        <taxon>Bacteria</taxon>
        <taxon>Bacillati</taxon>
        <taxon>Bacillota</taxon>
        <taxon>Bacilli</taxon>
        <taxon>Bacillales</taxon>
        <taxon>Bacillaceae</taxon>
        <taxon>Heyndrickxia</taxon>
    </lineage>
</organism>
<dbReference type="Pfam" id="PF00245">
    <property type="entry name" value="Alk_phosphatase"/>
    <property type="match status" value="1"/>
</dbReference>